<sequence>MSKPVAYGGQAVIEGVMFGGRYVQVTAVRRKDGRIETYETFSRPSPLIRVLRRIPFVRGMVALIEAGISGAKHLQFASERYELDEAPDRPDEEKSSSPSQLEMILGVAVAGVLSLLFGKMLFTALPAFLASILFDRYISNLIVQNLIEGGIKTLLLLGYLFLISQAPAIKRLFQYHGAEHKVINAYEAGVELTVDNVQQRSTLHYRCGSSFIVLTILIGVVIYSFFSYENVWDRIATRLLLLPIVVGLSYEMLKFTNAVRDIPILNYLGYPGLWLQKLTTREPRDDQVEVAIAAFERMRILDDQYAEKAAVSSKVPIGMTGLTGDEPLGK</sequence>
<protein>
    <submittedName>
        <fullName evidence="2">Uncharacterized protein YqhQ</fullName>
    </submittedName>
</protein>
<feature type="transmembrane region" description="Helical" evidence="1">
    <location>
        <begin position="203"/>
        <end position="223"/>
    </location>
</feature>
<organism evidence="2 3">
    <name type="scientific">Planifilum fimeticola</name>
    <dbReference type="NCBI Taxonomy" id="201975"/>
    <lineage>
        <taxon>Bacteria</taxon>
        <taxon>Bacillati</taxon>
        <taxon>Bacillota</taxon>
        <taxon>Bacilli</taxon>
        <taxon>Bacillales</taxon>
        <taxon>Thermoactinomycetaceae</taxon>
        <taxon>Planifilum</taxon>
    </lineage>
</organism>
<dbReference type="Proteomes" id="UP000237797">
    <property type="component" value="Unassembled WGS sequence"/>
</dbReference>
<reference evidence="2 3" key="1">
    <citation type="submission" date="2018-03" db="EMBL/GenBank/DDBJ databases">
        <title>Genomic Encyclopedia of Archaeal and Bacterial Type Strains, Phase II (KMG-II): from individual species to whole genera.</title>
        <authorList>
            <person name="Goeker M."/>
        </authorList>
    </citation>
    <scope>NUCLEOTIDE SEQUENCE [LARGE SCALE GENOMIC DNA]</scope>
    <source>
        <strain evidence="2 3">DSM 44946</strain>
    </source>
</reference>
<gene>
    <name evidence="2" type="ORF">CLV97_12036</name>
</gene>
<evidence type="ECO:0000313" key="3">
    <source>
        <dbReference type="Proteomes" id="UP000237797"/>
    </source>
</evidence>
<dbReference type="PANTHER" id="PTHR42867:SF1">
    <property type="entry name" value="MEMBRANE PROTEIN-RELATED"/>
    <property type="match status" value="1"/>
</dbReference>
<dbReference type="EMBL" id="PVNE01000020">
    <property type="protein sequence ID" value="PRX39792.1"/>
    <property type="molecule type" value="Genomic_DNA"/>
</dbReference>
<evidence type="ECO:0000256" key="1">
    <source>
        <dbReference type="SAM" id="Phobius"/>
    </source>
</evidence>
<accession>A0A2T0LCU4</accession>
<evidence type="ECO:0000313" key="2">
    <source>
        <dbReference type="EMBL" id="PRX39792.1"/>
    </source>
</evidence>
<dbReference type="OrthoDB" id="9784805at2"/>
<dbReference type="RefSeq" id="WP_106345812.1">
    <property type="nucleotide sequence ID" value="NZ_PVNE01000020.1"/>
</dbReference>
<keyword evidence="1" id="KW-0472">Membrane</keyword>
<dbReference type="PANTHER" id="PTHR42867">
    <property type="entry name" value="MEMBRANE PROTEIN-RELATED"/>
    <property type="match status" value="1"/>
</dbReference>
<feature type="transmembrane region" description="Helical" evidence="1">
    <location>
        <begin position="141"/>
        <end position="162"/>
    </location>
</feature>
<dbReference type="Pfam" id="PF07136">
    <property type="entry name" value="DUF1385"/>
    <property type="match status" value="1"/>
</dbReference>
<feature type="transmembrane region" description="Helical" evidence="1">
    <location>
        <begin position="104"/>
        <end position="129"/>
    </location>
</feature>
<proteinExistence type="predicted"/>
<comment type="caution">
    <text evidence="2">The sequence shown here is derived from an EMBL/GenBank/DDBJ whole genome shotgun (WGS) entry which is preliminary data.</text>
</comment>
<dbReference type="AlphaFoldDB" id="A0A2T0LCU4"/>
<keyword evidence="3" id="KW-1185">Reference proteome</keyword>
<dbReference type="InterPro" id="IPR010787">
    <property type="entry name" value="DUF1385"/>
</dbReference>
<name>A0A2T0LCU4_9BACL</name>
<keyword evidence="1" id="KW-0812">Transmembrane</keyword>
<keyword evidence="1" id="KW-1133">Transmembrane helix</keyword>